<reference evidence="2" key="1">
    <citation type="submission" date="2023-10" db="EMBL/GenBank/DDBJ databases">
        <authorList>
            <person name="Chen Y."/>
            <person name="Shah S."/>
            <person name="Dougan E. K."/>
            <person name="Thang M."/>
            <person name="Chan C."/>
        </authorList>
    </citation>
    <scope>NUCLEOTIDE SEQUENCE [LARGE SCALE GENOMIC DNA]</scope>
</reference>
<dbReference type="EMBL" id="CAUYUJ010021603">
    <property type="protein sequence ID" value="CAK0905755.1"/>
    <property type="molecule type" value="Genomic_DNA"/>
</dbReference>
<sequence>MVREASFGGAVISSPSVLRDKGISDHAALEVTMQARNQRPTEEPPFQPSVFERPDSATTRERPAGNGNEELKRKSPRLRFLRFEELIDEASRITMTTVLTANLDGIQSQLFLA</sequence>
<name>A0ABN9Y3L2_9DINO</name>
<gene>
    <name evidence="2" type="ORF">PCOR1329_LOCUS81331</name>
</gene>
<evidence type="ECO:0000256" key="1">
    <source>
        <dbReference type="SAM" id="MobiDB-lite"/>
    </source>
</evidence>
<feature type="region of interest" description="Disordered" evidence="1">
    <location>
        <begin position="29"/>
        <end position="74"/>
    </location>
</feature>
<comment type="caution">
    <text evidence="2">The sequence shown here is derived from an EMBL/GenBank/DDBJ whole genome shotgun (WGS) entry which is preliminary data.</text>
</comment>
<proteinExistence type="predicted"/>
<keyword evidence="3" id="KW-1185">Reference proteome</keyword>
<dbReference type="Proteomes" id="UP001189429">
    <property type="component" value="Unassembled WGS sequence"/>
</dbReference>
<evidence type="ECO:0000313" key="2">
    <source>
        <dbReference type="EMBL" id="CAK0905755.1"/>
    </source>
</evidence>
<accession>A0ABN9Y3L2</accession>
<feature type="non-terminal residue" evidence="2">
    <location>
        <position position="113"/>
    </location>
</feature>
<protein>
    <submittedName>
        <fullName evidence="2">Uncharacterized protein</fullName>
    </submittedName>
</protein>
<organism evidence="2 3">
    <name type="scientific">Prorocentrum cordatum</name>
    <dbReference type="NCBI Taxonomy" id="2364126"/>
    <lineage>
        <taxon>Eukaryota</taxon>
        <taxon>Sar</taxon>
        <taxon>Alveolata</taxon>
        <taxon>Dinophyceae</taxon>
        <taxon>Prorocentrales</taxon>
        <taxon>Prorocentraceae</taxon>
        <taxon>Prorocentrum</taxon>
    </lineage>
</organism>
<evidence type="ECO:0000313" key="3">
    <source>
        <dbReference type="Proteomes" id="UP001189429"/>
    </source>
</evidence>
<feature type="compositionally biased region" description="Basic and acidic residues" evidence="1">
    <location>
        <begin position="52"/>
        <end position="73"/>
    </location>
</feature>